<keyword evidence="3" id="KW-0964">Secreted</keyword>
<proteinExistence type="inferred from homology"/>
<dbReference type="InterPro" id="IPR018114">
    <property type="entry name" value="TRYPSIN_HIS"/>
</dbReference>
<dbReference type="GO" id="GO:0005576">
    <property type="term" value="C:extracellular region"/>
    <property type="evidence" value="ECO:0007669"/>
    <property type="project" value="UniProtKB-SubCell"/>
</dbReference>
<name>A0A1I8NHJ3_MUSDO</name>
<keyword evidence="4 13" id="KW-0645">Protease</keyword>
<dbReference type="RefSeq" id="XP_011292582.1">
    <property type="nucleotide sequence ID" value="XM_011294280.2"/>
</dbReference>
<dbReference type="PANTHER" id="PTHR24276:SF97">
    <property type="entry name" value="GH13245P2-RELATED"/>
    <property type="match status" value="1"/>
</dbReference>
<dbReference type="PANTHER" id="PTHR24276">
    <property type="entry name" value="POLYSERASE-RELATED"/>
    <property type="match status" value="1"/>
</dbReference>
<evidence type="ECO:0000259" key="15">
    <source>
        <dbReference type="PROSITE" id="PS50240"/>
    </source>
</evidence>
<dbReference type="SMART" id="SM00020">
    <property type="entry name" value="Tryp_SPc"/>
    <property type="match status" value="1"/>
</dbReference>
<accession>A0A1I8NHJ3</accession>
<keyword evidence="8 13" id="KW-0720">Serine protease</keyword>
<dbReference type="GeneID" id="101888254"/>
<keyword evidence="17" id="KW-1185">Reference proteome</keyword>
<feature type="signal peptide" evidence="14">
    <location>
        <begin position="1"/>
        <end position="19"/>
    </location>
</feature>
<reference evidence="18" key="2">
    <citation type="submission" date="2025-04" db="UniProtKB">
        <authorList>
            <consortium name="RefSeq"/>
        </authorList>
    </citation>
    <scope>IDENTIFICATION</scope>
    <source>
        <strain evidence="18">Aabys</strain>
    </source>
</reference>
<dbReference type="Pfam" id="PF00089">
    <property type="entry name" value="Trypsin"/>
    <property type="match status" value="1"/>
</dbReference>
<comment type="catalytic activity">
    <reaction evidence="11">
        <text>Preferential cleavage: Arg-|-Xaa, Lys-|-Xaa.</text>
        <dbReference type="EC" id="3.4.21.4"/>
    </reaction>
</comment>
<dbReference type="InterPro" id="IPR009003">
    <property type="entry name" value="Peptidase_S1_PA"/>
</dbReference>
<feature type="chain" id="PRO_5044561687" description="trypsin" evidence="14">
    <location>
        <begin position="20"/>
        <end position="304"/>
    </location>
</feature>
<dbReference type="GO" id="GO:0007586">
    <property type="term" value="P:digestion"/>
    <property type="evidence" value="ECO:0007669"/>
    <property type="project" value="UniProtKB-KW"/>
</dbReference>
<keyword evidence="5 14" id="KW-0732">Signal</keyword>
<keyword evidence="6" id="KW-0222">Digestion</keyword>
<comment type="subcellular location">
    <subcellularLocation>
        <location evidence="1">Secreted</location>
    </subcellularLocation>
</comment>
<evidence type="ECO:0000256" key="9">
    <source>
        <dbReference type="ARBA" id="ARBA00023145"/>
    </source>
</evidence>
<dbReference type="GO" id="GO:0004252">
    <property type="term" value="F:serine-type endopeptidase activity"/>
    <property type="evidence" value="ECO:0007669"/>
    <property type="project" value="UniProtKB-EC"/>
</dbReference>
<evidence type="ECO:0000256" key="2">
    <source>
        <dbReference type="ARBA" id="ARBA00007664"/>
    </source>
</evidence>
<organism evidence="16">
    <name type="scientific">Musca domestica</name>
    <name type="common">House fly</name>
    <dbReference type="NCBI Taxonomy" id="7370"/>
    <lineage>
        <taxon>Eukaryota</taxon>
        <taxon>Metazoa</taxon>
        <taxon>Ecdysozoa</taxon>
        <taxon>Arthropoda</taxon>
        <taxon>Hexapoda</taxon>
        <taxon>Insecta</taxon>
        <taxon>Pterygota</taxon>
        <taxon>Neoptera</taxon>
        <taxon>Endopterygota</taxon>
        <taxon>Diptera</taxon>
        <taxon>Brachycera</taxon>
        <taxon>Muscomorpha</taxon>
        <taxon>Muscoidea</taxon>
        <taxon>Muscidae</taxon>
        <taxon>Musca</taxon>
    </lineage>
</organism>
<evidence type="ECO:0000256" key="3">
    <source>
        <dbReference type="ARBA" id="ARBA00022525"/>
    </source>
</evidence>
<dbReference type="KEGG" id="mde:101888254"/>
<dbReference type="InterPro" id="IPR033116">
    <property type="entry name" value="TRYPSIN_SER"/>
</dbReference>
<dbReference type="Proteomes" id="UP001652621">
    <property type="component" value="Unplaced"/>
</dbReference>
<feature type="domain" description="Peptidase S1" evidence="15">
    <location>
        <begin position="46"/>
        <end position="298"/>
    </location>
</feature>
<keyword evidence="7 13" id="KW-0378">Hydrolase</keyword>
<reference evidence="16" key="1">
    <citation type="submission" date="2020-05" db="UniProtKB">
        <authorList>
            <consortium name="EnsemblMetazoa"/>
        </authorList>
    </citation>
    <scope>IDENTIFICATION</scope>
    <source>
        <strain evidence="16">Aabys</strain>
    </source>
</reference>
<dbReference type="PROSITE" id="PS00134">
    <property type="entry name" value="TRYPSIN_HIS"/>
    <property type="match status" value="1"/>
</dbReference>
<protein>
    <recommendedName>
        <fullName evidence="12">trypsin</fullName>
        <ecNumber evidence="12">3.4.21.4</ecNumber>
    </recommendedName>
</protein>
<evidence type="ECO:0000256" key="13">
    <source>
        <dbReference type="RuleBase" id="RU363034"/>
    </source>
</evidence>
<evidence type="ECO:0000256" key="14">
    <source>
        <dbReference type="SAM" id="SignalP"/>
    </source>
</evidence>
<evidence type="ECO:0000256" key="6">
    <source>
        <dbReference type="ARBA" id="ARBA00022757"/>
    </source>
</evidence>
<dbReference type="OrthoDB" id="10059102at2759"/>
<dbReference type="InterPro" id="IPR001314">
    <property type="entry name" value="Peptidase_S1A"/>
</dbReference>
<evidence type="ECO:0000313" key="17">
    <source>
        <dbReference type="Proteomes" id="UP001652621"/>
    </source>
</evidence>
<evidence type="ECO:0000256" key="11">
    <source>
        <dbReference type="ARBA" id="ARBA00036320"/>
    </source>
</evidence>
<dbReference type="eggNOG" id="KOG3627">
    <property type="taxonomic scope" value="Eukaryota"/>
</dbReference>
<keyword evidence="10" id="KW-1015">Disulfide bond</keyword>
<comment type="similarity">
    <text evidence="2">Belongs to the peptidase S1 family.</text>
</comment>
<evidence type="ECO:0000313" key="16">
    <source>
        <dbReference type="EnsemblMetazoa" id="MDOA015216-PB"/>
    </source>
</evidence>
<evidence type="ECO:0000256" key="8">
    <source>
        <dbReference type="ARBA" id="ARBA00022825"/>
    </source>
</evidence>
<dbReference type="PROSITE" id="PS50240">
    <property type="entry name" value="TRYPSIN_DOM"/>
    <property type="match status" value="1"/>
</dbReference>
<dbReference type="VEuPathDB" id="VectorBase:MDOMA2_014290"/>
<dbReference type="Gene3D" id="2.40.10.10">
    <property type="entry name" value="Trypsin-like serine proteases"/>
    <property type="match status" value="1"/>
</dbReference>
<dbReference type="InterPro" id="IPR043504">
    <property type="entry name" value="Peptidase_S1_PA_chymotrypsin"/>
</dbReference>
<sequence>MNGQEFLLVILSLASHAYGLGAAHPSSASSPSPYMAPKDFNYDGRIVGGEVTTILSYPFQVSVQHQGSHICGGSILAANIILTAAHCLEFPKAVKQYRIRAGSSSHSQGGQIMGIRRILIHEAYNLNDVNCDVALMLLSGNLSFSRQVRAIDLPRPGAQVPSRSKLFVSGWGLTSETGAISPTLNHVAVQLLDQGECAESYRYIADITPQMFCAGLPDGGKDSCQGDSGGPLISYVEASPSTAAIRPKQTANSSIITTATRPIQYGIVSFGVGCAQKGYPGVYAKVAALRSWIDAKMKLLTKSS</sequence>
<dbReference type="STRING" id="7370.A0A1I8NHJ3"/>
<evidence type="ECO:0000256" key="12">
    <source>
        <dbReference type="ARBA" id="ARBA00038868"/>
    </source>
</evidence>
<dbReference type="PRINTS" id="PR00722">
    <property type="entry name" value="CHYMOTRYPSIN"/>
</dbReference>
<gene>
    <name evidence="16" type="primary">101888254</name>
    <name evidence="18" type="synonym">LOC101888254</name>
</gene>
<evidence type="ECO:0000313" key="18">
    <source>
        <dbReference type="RefSeq" id="XP_011292582.1"/>
    </source>
</evidence>
<dbReference type="SUPFAM" id="SSF50494">
    <property type="entry name" value="Trypsin-like serine proteases"/>
    <property type="match status" value="1"/>
</dbReference>
<evidence type="ECO:0000256" key="7">
    <source>
        <dbReference type="ARBA" id="ARBA00022801"/>
    </source>
</evidence>
<dbReference type="InterPro" id="IPR050430">
    <property type="entry name" value="Peptidase_S1"/>
</dbReference>
<dbReference type="PROSITE" id="PS00135">
    <property type="entry name" value="TRYPSIN_SER"/>
    <property type="match status" value="1"/>
</dbReference>
<dbReference type="InterPro" id="IPR001254">
    <property type="entry name" value="Trypsin_dom"/>
</dbReference>
<evidence type="ECO:0000256" key="5">
    <source>
        <dbReference type="ARBA" id="ARBA00022729"/>
    </source>
</evidence>
<dbReference type="EnsemblMetazoa" id="MDOA015216-RB">
    <property type="protein sequence ID" value="MDOA015216-PB"/>
    <property type="gene ID" value="MDOA015216"/>
</dbReference>
<dbReference type="GO" id="GO:0006508">
    <property type="term" value="P:proteolysis"/>
    <property type="evidence" value="ECO:0007669"/>
    <property type="project" value="UniProtKB-KW"/>
</dbReference>
<dbReference type="CDD" id="cd00190">
    <property type="entry name" value="Tryp_SPc"/>
    <property type="match status" value="1"/>
</dbReference>
<dbReference type="AlphaFoldDB" id="A0A1I8NHJ3"/>
<evidence type="ECO:0000256" key="10">
    <source>
        <dbReference type="ARBA" id="ARBA00023157"/>
    </source>
</evidence>
<dbReference type="EC" id="3.4.21.4" evidence="12"/>
<dbReference type="FunFam" id="2.40.10.10:FF:000077">
    <property type="entry name" value="Predicted protein"/>
    <property type="match status" value="1"/>
</dbReference>
<evidence type="ECO:0000256" key="4">
    <source>
        <dbReference type="ARBA" id="ARBA00022670"/>
    </source>
</evidence>
<dbReference type="VEuPathDB" id="VectorBase:MDOA015216"/>
<evidence type="ECO:0000256" key="1">
    <source>
        <dbReference type="ARBA" id="ARBA00004613"/>
    </source>
</evidence>
<keyword evidence="9" id="KW-0865">Zymogen</keyword>